<keyword evidence="10" id="KW-0156">Chromatin regulator</keyword>
<dbReference type="GO" id="GO:0003682">
    <property type="term" value="F:chromatin binding"/>
    <property type="evidence" value="ECO:0007669"/>
    <property type="project" value="TreeGrafter"/>
</dbReference>
<dbReference type="Pfam" id="PF04433">
    <property type="entry name" value="SWIRM"/>
    <property type="match status" value="1"/>
</dbReference>
<comment type="similarity">
    <text evidence="4">Belongs to the flavin monoamine oxidase family.</text>
</comment>
<keyword evidence="14" id="KW-0804">Transcription</keyword>
<name>A0A2M4CZ38_ANODA</name>
<dbReference type="FunFam" id="1.10.10.10:FF:000064">
    <property type="entry name" value="Lysine-specific histone demethylase 1A"/>
    <property type="match status" value="1"/>
</dbReference>
<feature type="region of interest" description="Disordered" evidence="17">
    <location>
        <begin position="1"/>
        <end position="153"/>
    </location>
</feature>
<dbReference type="FunFam" id="1.10.287.80:FF:000002">
    <property type="entry name" value="Lysine-specific histone demethylase 1A"/>
    <property type="match status" value="1"/>
</dbReference>
<evidence type="ECO:0000256" key="5">
    <source>
        <dbReference type="ARBA" id="ARBA00022454"/>
    </source>
</evidence>
<comment type="subcellular location">
    <subcellularLocation>
        <location evidence="3">Chromosome</location>
    </subcellularLocation>
    <subcellularLocation>
        <location evidence="2">Nucleus</location>
    </subcellularLocation>
</comment>
<dbReference type="VEuPathDB" id="VectorBase:ADAR2_012356"/>
<feature type="compositionally biased region" description="Gly residues" evidence="17">
    <location>
        <begin position="11"/>
        <end position="24"/>
    </location>
</feature>
<evidence type="ECO:0000256" key="4">
    <source>
        <dbReference type="ARBA" id="ARBA00005995"/>
    </source>
</evidence>
<dbReference type="FunFam" id="3.90.660.10:FF:000001">
    <property type="entry name" value="Lysine-specific histone demethylase"/>
    <property type="match status" value="1"/>
</dbReference>
<keyword evidence="5" id="KW-0158">Chromosome</keyword>
<dbReference type="InterPro" id="IPR009057">
    <property type="entry name" value="Homeodomain-like_sf"/>
</dbReference>
<dbReference type="AlphaFoldDB" id="A0A2M4CZ38"/>
<dbReference type="GO" id="GO:0008168">
    <property type="term" value="F:methyltransferase activity"/>
    <property type="evidence" value="ECO:0007669"/>
    <property type="project" value="UniProtKB-KW"/>
</dbReference>
<dbReference type="Gene3D" id="1.10.10.10">
    <property type="entry name" value="Winged helix-like DNA-binding domain superfamily/Winged helix DNA-binding domain"/>
    <property type="match status" value="1"/>
</dbReference>
<dbReference type="InterPro" id="IPR017366">
    <property type="entry name" value="Hist_Lys-spec_deMease"/>
</dbReference>
<dbReference type="FunFam" id="3.50.50.60:FF:000029">
    <property type="entry name" value="Lysine-specific histone demethylase"/>
    <property type="match status" value="1"/>
</dbReference>
<dbReference type="InterPro" id="IPR002937">
    <property type="entry name" value="Amino_oxidase"/>
</dbReference>
<sequence length="923" mass="101092">MNGSSTMTTAIGGGSGTPGSGGTGTVETVTIISDESDCELNTPDVSAKRRAFSESDEGRRTSRRKKTKVEYGDNGAKTAARPDSVCEGADGQTTATPGASSAERKGTPPKSQQQDASTPQPKMKRREASDDKPSGTGGGSGAAGTDNDPNRYKELMTGLEGAAFQSRLPVDKMTPSEAVCFPEIMQHGLVTVRVFLNVRNRILQMWIEDPTVQLTIENTMTKMEPPFDSDPALVRKVHAFLERHGFINFGIFKRLKPLPTKKFAKVIVIGAGISGLSAAQQLQQLGFDVIVLEARDRVGGRIATFRKNAYTADLGAMVVTGIWGNPITILSKQTGMEMCPIKPTCPLYGAGGKPVPKHKDDMVEREFNRLLEATSYLSHQVDINYAGNHPVSLGQALEWVIKLQEKHVKEQQVKHLGSIIAEQRKLIENEKRLKETFARIQELKAKTRELIDTKPPKVTPATLNEVTAGGAIDAAAGKYFEHEFQLRVTAREEQLAWKEVERLQANQAEIEAKIKELESEQVSEVYLSSKDRQILDWHFANLEFANATPLSNLSLKHWDQDDDFEFIGSHTTVKNGYSCVPLALTENLDVRVNTAVTCIRYRPGGVEVTADLKSNNSSVCYKADLVLCTLTLGVLKVAIAEESRQLNTVRFDPPLPEWKQSAIRRLGFGNLNKVVLCFERIFWDANTNLFGHVGSTTASRGELFLFWNISQSPVLLALVAGQSAAIMENVSDDVIVGRCIAVLKGIFGNSAVPQPKETVVTRWRADPWARGSYSFVSVGSSGSDYDLLAAPVTPTPAPPPPMPSTSTATTSNAAASSSSSSTSTSTSNKNQHQHNNNNSKRRTTTKGENKNKNDNDEDENDINKNQQIQRPRFAGEHNNTNHNDTANGQRASGRREPDPSPNDDHELPSPNPDPHKQKEKKKK</sequence>
<comment type="cofactor">
    <cofactor evidence="1 16">
        <name>FAD</name>
        <dbReference type="ChEBI" id="CHEBI:57692"/>
    </cofactor>
</comment>
<dbReference type="GO" id="GO:0140682">
    <property type="term" value="F:FAD-dependent H3K4me/H3K4me3 demethylase activity"/>
    <property type="evidence" value="ECO:0007669"/>
    <property type="project" value="UniProtKB-ARBA"/>
</dbReference>
<organism evidence="19">
    <name type="scientific">Anopheles darlingi</name>
    <name type="common">Mosquito</name>
    <dbReference type="NCBI Taxonomy" id="43151"/>
    <lineage>
        <taxon>Eukaryota</taxon>
        <taxon>Metazoa</taxon>
        <taxon>Ecdysozoa</taxon>
        <taxon>Arthropoda</taxon>
        <taxon>Hexapoda</taxon>
        <taxon>Insecta</taxon>
        <taxon>Pterygota</taxon>
        <taxon>Neoptera</taxon>
        <taxon>Endopterygota</taxon>
        <taxon>Diptera</taxon>
        <taxon>Nematocera</taxon>
        <taxon>Culicoidea</taxon>
        <taxon>Culicidae</taxon>
        <taxon>Anophelinae</taxon>
        <taxon>Anopheles</taxon>
    </lineage>
</organism>
<keyword evidence="13" id="KW-0175">Coiled coil</keyword>
<evidence type="ECO:0000256" key="6">
    <source>
        <dbReference type="ARBA" id="ARBA00022491"/>
    </source>
</evidence>
<evidence type="ECO:0000256" key="14">
    <source>
        <dbReference type="ARBA" id="ARBA00023163"/>
    </source>
</evidence>
<dbReference type="Gene3D" id="3.90.660.10">
    <property type="match status" value="1"/>
</dbReference>
<dbReference type="GO" id="GO:0003723">
    <property type="term" value="F:RNA binding"/>
    <property type="evidence" value="ECO:0007669"/>
    <property type="project" value="UniProtKB-ARBA"/>
</dbReference>
<dbReference type="InterPro" id="IPR036188">
    <property type="entry name" value="FAD/NAD-bd_sf"/>
</dbReference>
<keyword evidence="8" id="KW-0285">Flavoprotein</keyword>
<dbReference type="PANTHER" id="PTHR10742:SF386">
    <property type="entry name" value="LYSINE-SPECIFIC HISTONE DEMETHYLASE 1A"/>
    <property type="match status" value="1"/>
</dbReference>
<evidence type="ECO:0000256" key="15">
    <source>
        <dbReference type="ARBA" id="ARBA00023242"/>
    </source>
</evidence>
<feature type="compositionally biased region" description="Basic and acidic residues" evidence="17">
    <location>
        <begin position="893"/>
        <end position="907"/>
    </location>
</feature>
<evidence type="ECO:0000256" key="16">
    <source>
        <dbReference type="PIRSR" id="PIRSR038051-1"/>
    </source>
</evidence>
<keyword evidence="12" id="KW-0805">Transcription regulation</keyword>
<evidence type="ECO:0000256" key="9">
    <source>
        <dbReference type="ARBA" id="ARBA00022827"/>
    </source>
</evidence>
<evidence type="ECO:0000256" key="7">
    <source>
        <dbReference type="ARBA" id="ARBA00022553"/>
    </source>
</evidence>
<keyword evidence="7" id="KW-0597">Phosphoprotein</keyword>
<dbReference type="Gene3D" id="3.50.50.60">
    <property type="entry name" value="FAD/NAD(P)-binding domain"/>
    <property type="match status" value="1"/>
</dbReference>
<dbReference type="GO" id="GO:0032259">
    <property type="term" value="P:methylation"/>
    <property type="evidence" value="ECO:0007669"/>
    <property type="project" value="UniProtKB-KW"/>
</dbReference>
<keyword evidence="9 16" id="KW-0274">FAD</keyword>
<feature type="binding site" evidence="16">
    <location>
        <begin position="317"/>
        <end position="318"/>
    </location>
    <ligand>
        <name>FAD</name>
        <dbReference type="ChEBI" id="CHEBI:57692"/>
    </ligand>
</feature>
<keyword evidence="6" id="KW-0678">Repressor</keyword>
<reference evidence="19" key="1">
    <citation type="submission" date="2018-01" db="EMBL/GenBank/DDBJ databases">
        <title>An insight into the sialome of Amazonian anophelines.</title>
        <authorList>
            <person name="Ribeiro J.M."/>
            <person name="Scarpassa V."/>
            <person name="Calvo E."/>
        </authorList>
    </citation>
    <scope>NUCLEOTIDE SEQUENCE</scope>
</reference>
<feature type="binding site" evidence="16">
    <location>
        <begin position="266"/>
        <end position="294"/>
    </location>
    <ligand>
        <name>FAD</name>
        <dbReference type="ChEBI" id="CHEBI:57692"/>
    </ligand>
</feature>
<dbReference type="SUPFAM" id="SSF51905">
    <property type="entry name" value="FAD/NAD(P)-binding domain"/>
    <property type="match status" value="1"/>
</dbReference>
<evidence type="ECO:0000256" key="13">
    <source>
        <dbReference type="ARBA" id="ARBA00023054"/>
    </source>
</evidence>
<evidence type="ECO:0000256" key="12">
    <source>
        <dbReference type="ARBA" id="ARBA00023015"/>
    </source>
</evidence>
<dbReference type="PROSITE" id="PS50934">
    <property type="entry name" value="SWIRM"/>
    <property type="match status" value="1"/>
</dbReference>
<keyword evidence="19" id="KW-0808">Transferase</keyword>
<feature type="region of interest" description="Disordered" evidence="17">
    <location>
        <begin position="789"/>
        <end position="923"/>
    </location>
</feature>
<evidence type="ECO:0000313" key="19">
    <source>
        <dbReference type="EMBL" id="MBW70602.1"/>
    </source>
</evidence>
<feature type="compositionally biased region" description="Basic and acidic residues" evidence="17">
    <location>
        <begin position="845"/>
        <end position="854"/>
    </location>
</feature>
<feature type="compositionally biased region" description="Polar residues" evidence="17">
    <location>
        <begin position="877"/>
        <end position="890"/>
    </location>
</feature>
<evidence type="ECO:0000256" key="1">
    <source>
        <dbReference type="ARBA" id="ARBA00001974"/>
    </source>
</evidence>
<feature type="compositionally biased region" description="Pro residues" evidence="17">
    <location>
        <begin position="793"/>
        <end position="803"/>
    </location>
</feature>
<keyword evidence="15" id="KW-0539">Nucleus</keyword>
<dbReference type="PANTHER" id="PTHR10742">
    <property type="entry name" value="FLAVIN MONOAMINE OXIDASE"/>
    <property type="match status" value="1"/>
</dbReference>
<keyword evidence="11" id="KW-0560">Oxidoreductase</keyword>
<evidence type="ECO:0000256" key="17">
    <source>
        <dbReference type="SAM" id="MobiDB-lite"/>
    </source>
</evidence>
<evidence type="ECO:0000256" key="2">
    <source>
        <dbReference type="ARBA" id="ARBA00004123"/>
    </source>
</evidence>
<evidence type="ECO:0000256" key="8">
    <source>
        <dbReference type="ARBA" id="ARBA00022630"/>
    </source>
</evidence>
<evidence type="ECO:0000259" key="18">
    <source>
        <dbReference type="PROSITE" id="PS50934"/>
    </source>
</evidence>
<proteinExistence type="inferred from homology"/>
<dbReference type="EMBL" id="GGFL01006424">
    <property type="protein sequence ID" value="MBW70602.1"/>
    <property type="molecule type" value="Transcribed_RNA"/>
</dbReference>
<dbReference type="GO" id="GO:0050660">
    <property type="term" value="F:flavin adenine dinucleotide binding"/>
    <property type="evidence" value="ECO:0007669"/>
    <property type="project" value="InterPro"/>
</dbReference>
<dbReference type="GO" id="GO:0006355">
    <property type="term" value="P:regulation of DNA-templated transcription"/>
    <property type="evidence" value="ECO:0007669"/>
    <property type="project" value="InterPro"/>
</dbReference>
<evidence type="ECO:0000256" key="10">
    <source>
        <dbReference type="ARBA" id="ARBA00022853"/>
    </source>
</evidence>
<dbReference type="InterPro" id="IPR036388">
    <property type="entry name" value="WH-like_DNA-bd_sf"/>
</dbReference>
<feature type="binding site" evidence="16">
    <location>
        <position position="295"/>
    </location>
    <ligand>
        <name>FAD</name>
        <dbReference type="ChEBI" id="CHEBI:57692"/>
    </ligand>
</feature>
<feature type="domain" description="SWIRM" evidence="18">
    <location>
        <begin position="159"/>
        <end position="258"/>
    </location>
</feature>
<feature type="compositionally biased region" description="Basic and acidic residues" evidence="17">
    <location>
        <begin position="51"/>
        <end position="60"/>
    </location>
</feature>
<evidence type="ECO:0000256" key="3">
    <source>
        <dbReference type="ARBA" id="ARBA00004286"/>
    </source>
</evidence>
<evidence type="ECO:0000256" key="11">
    <source>
        <dbReference type="ARBA" id="ARBA00023002"/>
    </source>
</evidence>
<feature type="compositionally biased region" description="Polar residues" evidence="17">
    <location>
        <begin position="109"/>
        <end position="120"/>
    </location>
</feature>
<feature type="binding site" evidence="16">
    <location>
        <position position="301"/>
    </location>
    <ligand>
        <name>FAD</name>
        <dbReference type="ChEBI" id="CHEBI:57692"/>
    </ligand>
</feature>
<dbReference type="InterPro" id="IPR050281">
    <property type="entry name" value="Flavin_monoamine_oxidase"/>
</dbReference>
<dbReference type="SUPFAM" id="SSF54373">
    <property type="entry name" value="FAD-linked reductases, C-terminal domain"/>
    <property type="match status" value="1"/>
</dbReference>
<dbReference type="SUPFAM" id="SSF46689">
    <property type="entry name" value="Homeodomain-like"/>
    <property type="match status" value="1"/>
</dbReference>
<dbReference type="GO" id="GO:0008284">
    <property type="term" value="P:positive regulation of cell population proliferation"/>
    <property type="evidence" value="ECO:0007669"/>
    <property type="project" value="UniProtKB-ARBA"/>
</dbReference>
<dbReference type="VEuPathDB" id="VectorBase:ADAC010092"/>
<dbReference type="PIRSF" id="PIRSF038051">
    <property type="entry name" value="Histone_Lys-demethylase"/>
    <property type="match status" value="1"/>
</dbReference>
<protein>
    <submittedName>
        <fullName evidence="19">Putative lysine-specific histone demethylase</fullName>
    </submittedName>
</protein>
<feature type="compositionally biased region" description="Low complexity" evidence="17">
    <location>
        <begin position="804"/>
        <end position="838"/>
    </location>
</feature>
<dbReference type="Pfam" id="PF01593">
    <property type="entry name" value="Amino_oxidase"/>
    <property type="match status" value="2"/>
</dbReference>
<dbReference type="Gene3D" id="1.10.287.80">
    <property type="entry name" value="ATP synthase, gamma subunit, helix hairpin domain"/>
    <property type="match status" value="1"/>
</dbReference>
<dbReference type="InterPro" id="IPR007526">
    <property type="entry name" value="SWIRM"/>
</dbReference>
<dbReference type="GO" id="GO:0005634">
    <property type="term" value="C:nucleus"/>
    <property type="evidence" value="ECO:0007669"/>
    <property type="project" value="UniProtKB-SubCell"/>
</dbReference>
<keyword evidence="19" id="KW-0489">Methyltransferase</keyword>
<dbReference type="GO" id="GO:0005694">
    <property type="term" value="C:chromosome"/>
    <property type="evidence" value="ECO:0007669"/>
    <property type="project" value="UniProtKB-SubCell"/>
</dbReference>
<accession>A0A2M4CZ38</accession>